<keyword evidence="4" id="KW-0507">mRNA processing</keyword>
<comment type="caution">
    <text evidence="18">The sequence shown here is derived from an EMBL/GenBank/DDBJ whole genome shotgun (WGS) entry which is preliminary data.</text>
</comment>
<evidence type="ECO:0000256" key="12">
    <source>
        <dbReference type="ARBA" id="ARBA00047652"/>
    </source>
</evidence>
<proteinExistence type="inferred from homology"/>
<dbReference type="InterPro" id="IPR013785">
    <property type="entry name" value="Aldolase_TIM"/>
</dbReference>
<dbReference type="EMBL" id="AFBI03000010">
    <property type="protein sequence ID" value="EJW05080.1"/>
    <property type="molecule type" value="Genomic_DNA"/>
</dbReference>
<dbReference type="Gene3D" id="3.20.20.70">
    <property type="entry name" value="Aldolase class I"/>
    <property type="match status" value="1"/>
</dbReference>
<comment type="catalytic activity">
    <reaction evidence="13">
        <text>a 5,6-dihydrouridine in mRNA + NAD(+) = a uridine in mRNA + NADH + H(+)</text>
        <dbReference type="Rhea" id="RHEA:69851"/>
        <dbReference type="Rhea" id="RHEA-COMP:14658"/>
        <dbReference type="Rhea" id="RHEA-COMP:17789"/>
        <dbReference type="ChEBI" id="CHEBI:15378"/>
        <dbReference type="ChEBI" id="CHEBI:57540"/>
        <dbReference type="ChEBI" id="CHEBI:57945"/>
        <dbReference type="ChEBI" id="CHEBI:65315"/>
        <dbReference type="ChEBI" id="CHEBI:74443"/>
    </reaction>
    <physiologicalReaction direction="right-to-left" evidence="13">
        <dbReference type="Rhea" id="RHEA:69853"/>
    </physiologicalReaction>
</comment>
<accession>J9DRA4</accession>
<evidence type="ECO:0000256" key="13">
    <source>
        <dbReference type="ARBA" id="ARBA00048342"/>
    </source>
</evidence>
<dbReference type="VEuPathDB" id="MicrosporidiaDB:EDEG_00861"/>
<keyword evidence="7" id="KW-0560">Oxidoreductase</keyword>
<dbReference type="PANTHER" id="PTHR11082">
    <property type="entry name" value="TRNA-DIHYDROURIDINE SYNTHASE"/>
    <property type="match status" value="1"/>
</dbReference>
<dbReference type="EC" id="1.3.1.88" evidence="10"/>
<evidence type="ECO:0000256" key="10">
    <source>
        <dbReference type="ARBA" id="ARBA00038890"/>
    </source>
</evidence>
<sequence>MEFFNNKKKPVMILAPMVSHCDLAYRLLAQKYNADICYTEMVHCKQFLLSKSNGKKNTWYETLKAPKNFVTDNKNVKIVNFDSVVQTEDTFATNKNFKNDSCDLQYLKKTEEHNSVLNPISENFYINNDKIIKKHNFEKEISVKKAISLTGNNDLEKKLDVLEDEVFFTSNLIDHPLVIQICGNNPDIMLEAAKIMQPYASAIDINFGCPQGVAKRGFYGSYLQDDLKLTQKIIETLSLNLNVPLFCKTRILLNLSDTLNYMKMIENAGCKLLAVHGRTREQKGISTGLANWSAIKSIKQSANIPVIANGNIRNHHDIHECLNFTKCDGVMVAESHLYNPLIFYNYRKTYSYDNSLVAKVEESNFFCNDCCGSTNRPNSCKKNVSSANLNYQSNTISSSVKICDSLNSDYLNNQRAKNSIDNCGESDLSNSASILTKSSTFNIEKNLEDDNKFFSIEKRHLGANESKIKLNNEKFQHEVNEYKYFSENSNEKCFCYNHNLNKNSEMKEIEKNMTFHHNSTIISGMKESKSKEITKEKIYTSCNNCIKIKNCIEMA</sequence>
<comment type="catalytic activity">
    <reaction evidence="11">
        <text>5,6-dihydrouridine(17) in tRNA + NAD(+) = uridine(17) in tRNA + NADH + H(+)</text>
        <dbReference type="Rhea" id="RHEA:53372"/>
        <dbReference type="Rhea" id="RHEA-COMP:13541"/>
        <dbReference type="Rhea" id="RHEA-COMP:13542"/>
        <dbReference type="ChEBI" id="CHEBI:15378"/>
        <dbReference type="ChEBI" id="CHEBI:57540"/>
        <dbReference type="ChEBI" id="CHEBI:57945"/>
        <dbReference type="ChEBI" id="CHEBI:65315"/>
        <dbReference type="ChEBI" id="CHEBI:74443"/>
        <dbReference type="EC" id="1.3.1.88"/>
    </reaction>
    <physiologicalReaction direction="right-to-left" evidence="11">
        <dbReference type="Rhea" id="RHEA:53374"/>
    </physiologicalReaction>
</comment>
<evidence type="ECO:0000313" key="19">
    <source>
        <dbReference type="Proteomes" id="UP000003163"/>
    </source>
</evidence>
<evidence type="ECO:0000256" key="15">
    <source>
        <dbReference type="ARBA" id="ARBA00049447"/>
    </source>
</evidence>
<evidence type="ECO:0000313" key="18">
    <source>
        <dbReference type="EMBL" id="EJW05080.1"/>
    </source>
</evidence>
<dbReference type="FunCoup" id="J9DRA4">
    <property type="interactions" value="36"/>
</dbReference>
<dbReference type="GO" id="GO:0006397">
    <property type="term" value="P:mRNA processing"/>
    <property type="evidence" value="ECO:0007669"/>
    <property type="project" value="UniProtKB-KW"/>
</dbReference>
<keyword evidence="5" id="KW-0819">tRNA processing</keyword>
<dbReference type="InterPro" id="IPR018517">
    <property type="entry name" value="tRNA_hU_synthase_CS"/>
</dbReference>
<evidence type="ECO:0000256" key="7">
    <source>
        <dbReference type="ARBA" id="ARBA00023002"/>
    </source>
</evidence>
<evidence type="ECO:0000256" key="5">
    <source>
        <dbReference type="ARBA" id="ARBA00022694"/>
    </source>
</evidence>
<comment type="catalytic activity">
    <reaction evidence="15">
        <text>a 5,6-dihydrouridine in mRNA + NADP(+) = a uridine in mRNA + NADPH + H(+)</text>
        <dbReference type="Rhea" id="RHEA:69855"/>
        <dbReference type="Rhea" id="RHEA-COMP:14658"/>
        <dbReference type="Rhea" id="RHEA-COMP:17789"/>
        <dbReference type="ChEBI" id="CHEBI:15378"/>
        <dbReference type="ChEBI" id="CHEBI:57783"/>
        <dbReference type="ChEBI" id="CHEBI:58349"/>
        <dbReference type="ChEBI" id="CHEBI:65315"/>
        <dbReference type="ChEBI" id="CHEBI:74443"/>
    </reaction>
    <physiologicalReaction direction="right-to-left" evidence="15">
        <dbReference type="Rhea" id="RHEA:69857"/>
    </physiologicalReaction>
</comment>
<evidence type="ECO:0000256" key="2">
    <source>
        <dbReference type="ARBA" id="ARBA00022630"/>
    </source>
</evidence>
<keyword evidence="8" id="KW-0520">NAD</keyword>
<feature type="domain" description="DUS-like FMN-binding" evidence="17">
    <location>
        <begin position="174"/>
        <end position="365"/>
    </location>
</feature>
<dbReference type="AlphaFoldDB" id="J9DRA4"/>
<reference evidence="19" key="2">
    <citation type="submission" date="2015-07" db="EMBL/GenBank/DDBJ databases">
        <title>Contrasting host-pathogen interactions and genome evolution in two generalist and specialist microsporidian pathogens of mosquitoes.</title>
        <authorList>
            <consortium name="The Broad Institute Genomics Platform"/>
            <consortium name="The Broad Institute Genome Sequencing Center for Infectious Disease"/>
            <person name="Cuomo C.A."/>
            <person name="Sanscrainte N.D."/>
            <person name="Goldberg J.M."/>
            <person name="Heiman D."/>
            <person name="Young S."/>
            <person name="Zeng Q."/>
            <person name="Becnel J.J."/>
            <person name="Birren B.W."/>
        </authorList>
    </citation>
    <scope>NUCLEOTIDE SEQUENCE [LARGE SCALE GENOMIC DNA]</scope>
    <source>
        <strain evidence="19">USNM 41457</strain>
    </source>
</reference>
<comment type="similarity">
    <text evidence="9">Belongs to the Dus family. Dus1 subfamily.</text>
</comment>
<evidence type="ECO:0000256" key="9">
    <source>
        <dbReference type="ARBA" id="ARBA00038313"/>
    </source>
</evidence>
<dbReference type="Pfam" id="PF01207">
    <property type="entry name" value="Dus"/>
    <property type="match status" value="2"/>
</dbReference>
<comment type="catalytic activity">
    <reaction evidence="14">
        <text>5,6-dihydrouridine(16) in tRNA + NAD(+) = uridine(16) in tRNA + NADH + H(+)</text>
        <dbReference type="Rhea" id="RHEA:53380"/>
        <dbReference type="Rhea" id="RHEA-COMP:13543"/>
        <dbReference type="Rhea" id="RHEA-COMP:13544"/>
        <dbReference type="ChEBI" id="CHEBI:15378"/>
        <dbReference type="ChEBI" id="CHEBI:57540"/>
        <dbReference type="ChEBI" id="CHEBI:57945"/>
        <dbReference type="ChEBI" id="CHEBI:65315"/>
        <dbReference type="ChEBI" id="CHEBI:74443"/>
        <dbReference type="EC" id="1.3.1.88"/>
    </reaction>
    <physiologicalReaction direction="right-to-left" evidence="14">
        <dbReference type="Rhea" id="RHEA:53382"/>
    </physiologicalReaction>
</comment>
<keyword evidence="3" id="KW-0288">FMN</keyword>
<dbReference type="PROSITE" id="PS01136">
    <property type="entry name" value="UPF0034"/>
    <property type="match status" value="1"/>
</dbReference>
<name>J9DRA4_EDHAE</name>
<keyword evidence="6" id="KW-0521">NADP</keyword>
<organism evidence="18 19">
    <name type="scientific">Edhazardia aedis (strain USNM 41457)</name>
    <name type="common">Microsporidian parasite</name>
    <dbReference type="NCBI Taxonomy" id="1003232"/>
    <lineage>
        <taxon>Eukaryota</taxon>
        <taxon>Fungi</taxon>
        <taxon>Fungi incertae sedis</taxon>
        <taxon>Microsporidia</taxon>
        <taxon>Edhazardia</taxon>
    </lineage>
</organism>
<dbReference type="SUPFAM" id="SSF51395">
    <property type="entry name" value="FMN-linked oxidoreductases"/>
    <property type="match status" value="1"/>
</dbReference>
<evidence type="ECO:0000256" key="14">
    <source>
        <dbReference type="ARBA" id="ARBA00048934"/>
    </source>
</evidence>
<comment type="cofactor">
    <cofactor evidence="1">
        <name>FMN</name>
        <dbReference type="ChEBI" id="CHEBI:58210"/>
    </cofactor>
</comment>
<dbReference type="OrthoDB" id="272303at2759"/>
<keyword evidence="19" id="KW-1185">Reference proteome</keyword>
<dbReference type="STRING" id="1003232.J9DRA4"/>
<evidence type="ECO:0000256" key="1">
    <source>
        <dbReference type="ARBA" id="ARBA00001917"/>
    </source>
</evidence>
<evidence type="ECO:0000256" key="16">
    <source>
        <dbReference type="ARBA" id="ARBA00049467"/>
    </source>
</evidence>
<keyword evidence="2" id="KW-0285">Flavoprotein</keyword>
<dbReference type="HOGENOM" id="CLU_490915_0_0_1"/>
<reference evidence="18 19" key="1">
    <citation type="submission" date="2011-08" db="EMBL/GenBank/DDBJ databases">
        <authorList>
            <person name="Liu Z.J."/>
            <person name="Shi F.L."/>
            <person name="Lu J.Q."/>
            <person name="Li M."/>
            <person name="Wang Z.L."/>
        </authorList>
    </citation>
    <scope>NUCLEOTIDE SEQUENCE [LARGE SCALE GENOMIC DNA]</scope>
    <source>
        <strain evidence="18 19">USNM 41457</strain>
    </source>
</reference>
<dbReference type="GO" id="GO:0017150">
    <property type="term" value="F:tRNA dihydrouridine synthase activity"/>
    <property type="evidence" value="ECO:0007669"/>
    <property type="project" value="InterPro"/>
</dbReference>
<protein>
    <recommendedName>
        <fullName evidence="10">tRNA-dihydrouridine(16/17) synthase [NAD(P)(+)]</fullName>
        <ecNumber evidence="10">1.3.1.88</ecNumber>
    </recommendedName>
</protein>
<dbReference type="GO" id="GO:0050660">
    <property type="term" value="F:flavin adenine dinucleotide binding"/>
    <property type="evidence" value="ECO:0007669"/>
    <property type="project" value="InterPro"/>
</dbReference>
<dbReference type="InParanoid" id="J9DRA4"/>
<evidence type="ECO:0000256" key="8">
    <source>
        <dbReference type="ARBA" id="ARBA00023027"/>
    </source>
</evidence>
<dbReference type="InterPro" id="IPR035587">
    <property type="entry name" value="DUS-like_FMN-bd"/>
</dbReference>
<feature type="domain" description="DUS-like FMN-binding" evidence="17">
    <location>
        <begin position="13"/>
        <end position="56"/>
    </location>
</feature>
<evidence type="ECO:0000256" key="3">
    <source>
        <dbReference type="ARBA" id="ARBA00022643"/>
    </source>
</evidence>
<evidence type="ECO:0000256" key="6">
    <source>
        <dbReference type="ARBA" id="ARBA00022857"/>
    </source>
</evidence>
<dbReference type="CDD" id="cd02801">
    <property type="entry name" value="DUS_like_FMN"/>
    <property type="match status" value="1"/>
</dbReference>
<comment type="catalytic activity">
    <reaction evidence="16">
        <text>5,6-dihydrouridine(17) in tRNA + NADP(+) = uridine(17) in tRNA + NADPH + H(+)</text>
        <dbReference type="Rhea" id="RHEA:53368"/>
        <dbReference type="Rhea" id="RHEA-COMP:13541"/>
        <dbReference type="Rhea" id="RHEA-COMP:13542"/>
        <dbReference type="ChEBI" id="CHEBI:15378"/>
        <dbReference type="ChEBI" id="CHEBI:57783"/>
        <dbReference type="ChEBI" id="CHEBI:58349"/>
        <dbReference type="ChEBI" id="CHEBI:65315"/>
        <dbReference type="ChEBI" id="CHEBI:74443"/>
        <dbReference type="EC" id="1.3.1.88"/>
    </reaction>
    <physiologicalReaction direction="right-to-left" evidence="16">
        <dbReference type="Rhea" id="RHEA:53370"/>
    </physiologicalReaction>
</comment>
<evidence type="ECO:0000256" key="4">
    <source>
        <dbReference type="ARBA" id="ARBA00022664"/>
    </source>
</evidence>
<evidence type="ECO:0000259" key="17">
    <source>
        <dbReference type="Pfam" id="PF01207"/>
    </source>
</evidence>
<dbReference type="Proteomes" id="UP000003163">
    <property type="component" value="Unassembled WGS sequence"/>
</dbReference>
<gene>
    <name evidence="18" type="ORF">EDEG_00861</name>
</gene>
<comment type="catalytic activity">
    <reaction evidence="12">
        <text>5,6-dihydrouridine(16) in tRNA + NADP(+) = uridine(16) in tRNA + NADPH + H(+)</text>
        <dbReference type="Rhea" id="RHEA:53376"/>
        <dbReference type="Rhea" id="RHEA-COMP:13543"/>
        <dbReference type="Rhea" id="RHEA-COMP:13544"/>
        <dbReference type="ChEBI" id="CHEBI:15378"/>
        <dbReference type="ChEBI" id="CHEBI:57783"/>
        <dbReference type="ChEBI" id="CHEBI:58349"/>
        <dbReference type="ChEBI" id="CHEBI:65315"/>
        <dbReference type="ChEBI" id="CHEBI:74443"/>
        <dbReference type="EC" id="1.3.1.88"/>
    </reaction>
    <physiologicalReaction direction="right-to-left" evidence="12">
        <dbReference type="Rhea" id="RHEA:53378"/>
    </physiologicalReaction>
</comment>
<evidence type="ECO:0000256" key="11">
    <source>
        <dbReference type="ARBA" id="ARBA00047287"/>
    </source>
</evidence>
<dbReference type="PANTHER" id="PTHR11082:SF5">
    <property type="entry name" value="TRNA-DIHYDROURIDINE(16_17) SYNTHASE [NAD(P)(+)]-LIKE"/>
    <property type="match status" value="1"/>
</dbReference>